<accession>C5LN80</accession>
<sequence length="145" mass="16634">MSPPKHKASLHHNSNDELTVWCTDSIRLLQEEDGDGIRRHLADAKTRLGSDNCLNRADSAIQRVVTTTLTKQGAQICMWGKFLQPYLLHLKARRNHDWALALENLVSSVRAYTELYVNSELLSSMEEFCEIESYRNLFLPALYVE</sequence>
<proteinExistence type="predicted"/>
<dbReference type="GeneID" id="9040415"/>
<keyword evidence="2" id="KW-1185">Reference proteome</keyword>
<dbReference type="RefSeq" id="XP_002769096.1">
    <property type="nucleotide sequence ID" value="XM_002769050.1"/>
</dbReference>
<dbReference type="AlphaFoldDB" id="C5LN80"/>
<evidence type="ECO:0000313" key="2">
    <source>
        <dbReference type="Proteomes" id="UP000007800"/>
    </source>
</evidence>
<dbReference type="InParanoid" id="C5LN80"/>
<dbReference type="EMBL" id="GG683716">
    <property type="protein sequence ID" value="EER01814.1"/>
    <property type="molecule type" value="Genomic_DNA"/>
</dbReference>
<reference evidence="1 2" key="1">
    <citation type="submission" date="2008-07" db="EMBL/GenBank/DDBJ databases">
        <authorList>
            <person name="El-Sayed N."/>
            <person name="Caler E."/>
            <person name="Inman J."/>
            <person name="Amedeo P."/>
            <person name="Hass B."/>
            <person name="Wortman J."/>
        </authorList>
    </citation>
    <scope>NUCLEOTIDE SEQUENCE [LARGE SCALE GENOMIC DNA]</scope>
    <source>
        <strain evidence="2">ATCC 50983 / TXsc</strain>
    </source>
</reference>
<name>C5LN80_PERM5</name>
<gene>
    <name evidence="1" type="ORF">Pmar_PMAR012972</name>
</gene>
<evidence type="ECO:0000313" key="1">
    <source>
        <dbReference type="EMBL" id="EER01814.1"/>
    </source>
</evidence>
<dbReference type="OMA" id="FCEIESY"/>
<dbReference type="Proteomes" id="UP000007800">
    <property type="component" value="Unassembled WGS sequence"/>
</dbReference>
<protein>
    <submittedName>
        <fullName evidence="1">Uncharacterized protein</fullName>
    </submittedName>
</protein>
<organism evidence="2">
    <name type="scientific">Perkinsus marinus (strain ATCC 50983 / TXsc)</name>
    <dbReference type="NCBI Taxonomy" id="423536"/>
    <lineage>
        <taxon>Eukaryota</taxon>
        <taxon>Sar</taxon>
        <taxon>Alveolata</taxon>
        <taxon>Perkinsozoa</taxon>
        <taxon>Perkinsea</taxon>
        <taxon>Perkinsida</taxon>
        <taxon>Perkinsidae</taxon>
        <taxon>Perkinsus</taxon>
    </lineage>
</organism>